<dbReference type="VEuPathDB" id="MicrosporidiaDB:EHP00_1026"/>
<keyword evidence="2" id="KW-1185">Reference proteome</keyword>
<evidence type="ECO:0000313" key="2">
    <source>
        <dbReference type="Proteomes" id="UP000192758"/>
    </source>
</evidence>
<dbReference type="Proteomes" id="UP000192758">
    <property type="component" value="Unassembled WGS sequence"/>
</dbReference>
<reference evidence="1 2" key="1">
    <citation type="journal article" date="2017" name="Environ. Microbiol.">
        <title>Decay of the glycolytic pathway and adaptation to intranuclear parasitism within Enterocytozoonidae microsporidia.</title>
        <authorList>
            <person name="Wiredu Boakye D."/>
            <person name="Jaroenlak P."/>
            <person name="Prachumwat A."/>
            <person name="Williams T.A."/>
            <person name="Bateman K.S."/>
            <person name="Itsathitphaisarn O."/>
            <person name="Sritunyalucksana K."/>
            <person name="Paszkiewicz K.H."/>
            <person name="Moore K.A."/>
            <person name="Stentiford G.D."/>
            <person name="Williams B.A."/>
        </authorList>
    </citation>
    <scope>NUCLEOTIDE SEQUENCE [LARGE SCALE GENOMIC DNA]</scope>
    <source>
        <strain evidence="1 2">TH1</strain>
    </source>
</reference>
<organism evidence="1 2">
    <name type="scientific">Ecytonucleospora hepatopenaei</name>
    <dbReference type="NCBI Taxonomy" id="646526"/>
    <lineage>
        <taxon>Eukaryota</taxon>
        <taxon>Fungi</taxon>
        <taxon>Fungi incertae sedis</taxon>
        <taxon>Microsporidia</taxon>
        <taxon>Enterocytozoonidae</taxon>
        <taxon>Ecytonucleospora</taxon>
    </lineage>
</organism>
<accession>A0A1W0E524</accession>
<comment type="caution">
    <text evidence="1">The sequence shown here is derived from an EMBL/GenBank/DDBJ whole genome shotgun (WGS) entry which is preliminary data.</text>
</comment>
<proteinExistence type="predicted"/>
<name>A0A1W0E524_9MICR</name>
<evidence type="ECO:0000313" key="1">
    <source>
        <dbReference type="EMBL" id="OQS54321.1"/>
    </source>
</evidence>
<dbReference type="EMBL" id="MNPJ01000020">
    <property type="protein sequence ID" value="OQS54321.1"/>
    <property type="molecule type" value="Genomic_DNA"/>
</dbReference>
<gene>
    <name evidence="1" type="ORF">EHP00_1026</name>
</gene>
<protein>
    <submittedName>
        <fullName evidence="1">Uncharacterized protein</fullName>
    </submittedName>
</protein>
<dbReference type="AlphaFoldDB" id="A0A1W0E524"/>
<sequence>MRSKKEIIKEKWDTLIKYKRDLCEYENKPVDESKERINELNAKVATVYREIEKKMLSVEFCSIKKPIEINLDKLNDYKNVINLGFCVICSCFNEKGVFLATKTIKGQIDKANFDINDKSDILYFSFETKNTVIICKDIPLVVKMVVSKNMLFCLQNGKLHVYDIKINYKENNLMSMFSKHNLIGFDVLEENIVVSDGYFVYMLVFMDHNFTIKFQTEFKIKNFVIDVYFIVSDEILIKTAPGRCFIFDGKLKYKELFKQKYGIEEIKIWNGHVFHKFYHFDNFEITQRKGKINAFNRHVEPFTFNEKVFVQYLSGKKTFKCGTVNIVNFISQKHFVIIGSYIKDTNIFVILETGLIFYFNVFVSLKDILEK</sequence>